<dbReference type="EMBL" id="LT629695">
    <property type="protein sequence ID" value="SDH13697.1"/>
    <property type="molecule type" value="Genomic_DNA"/>
</dbReference>
<keyword evidence="3" id="KW-0862">Zinc</keyword>
<dbReference type="Pfam" id="PF02574">
    <property type="entry name" value="S-methyl_trans"/>
    <property type="match status" value="1"/>
</dbReference>
<feature type="binding site" evidence="3">
    <location>
        <position position="285"/>
    </location>
    <ligand>
        <name>Zn(2+)</name>
        <dbReference type="ChEBI" id="CHEBI:29105"/>
    </ligand>
</feature>
<evidence type="ECO:0000256" key="3">
    <source>
        <dbReference type="PROSITE-ProRule" id="PRU00333"/>
    </source>
</evidence>
<evidence type="ECO:0000313" key="5">
    <source>
        <dbReference type="EMBL" id="SDH13697.1"/>
    </source>
</evidence>
<keyword evidence="1 3" id="KW-0489">Methyltransferase</keyword>
<dbReference type="SUPFAM" id="SSF82282">
    <property type="entry name" value="Homocysteine S-methyltransferase"/>
    <property type="match status" value="1"/>
</dbReference>
<dbReference type="PANTHER" id="PTHR11103:SF18">
    <property type="entry name" value="SLR1189 PROTEIN"/>
    <property type="match status" value="1"/>
</dbReference>
<reference evidence="6" key="1">
    <citation type="submission" date="2016-10" db="EMBL/GenBank/DDBJ databases">
        <authorList>
            <person name="Varghese N."/>
            <person name="Submissions S."/>
        </authorList>
    </citation>
    <scope>NUCLEOTIDE SEQUENCE [LARGE SCALE GENOMIC DNA]</scope>
    <source>
        <strain evidence="6">DSM 22002</strain>
    </source>
</reference>
<dbReference type="GO" id="GO:0046872">
    <property type="term" value="F:metal ion binding"/>
    <property type="evidence" value="ECO:0007669"/>
    <property type="project" value="UniProtKB-KW"/>
</dbReference>
<sequence>MTTDALTVTDAGLETVLLFHDGIALPHFAAFPLLDDANGRSAMRRYFDAFVAIADERGLPVVLDTPTWRANADWGARLGCDADALDKANAAAVAFVRETLDGREGALVEGAIGPRGDGYVVGERMTPDEAEAYHSAQVRSLRDAGADRVSAMTLTYADEAIGAVRAAAAAGIPIVPSFTVETDGRLPDGSELGDAIALVDAETDGAALTWMVNCAHPDHVAPGLARATPAVRDRIGALRVNASRRSHAELDAADELDAGDPTELGTDVAALRALVPHVRILGGCCGTDARHVAAIVDAWGSATTT</sequence>
<dbReference type="STRING" id="399736.SAMN04489720_0170"/>
<accession>A0A1G7ZYM1</accession>
<keyword evidence="3" id="KW-0479">Metal-binding</keyword>
<dbReference type="InterPro" id="IPR003726">
    <property type="entry name" value="HCY_dom"/>
</dbReference>
<name>A0A1G7ZYM1_9MICO</name>
<feature type="binding site" evidence="3">
    <location>
        <position position="284"/>
    </location>
    <ligand>
        <name>Zn(2+)</name>
        <dbReference type="ChEBI" id="CHEBI:29105"/>
    </ligand>
</feature>
<keyword evidence="6" id="KW-1185">Reference proteome</keyword>
<feature type="binding site" evidence="3">
    <location>
        <position position="214"/>
    </location>
    <ligand>
        <name>Zn(2+)</name>
        <dbReference type="ChEBI" id="CHEBI:29105"/>
    </ligand>
</feature>
<evidence type="ECO:0000259" key="4">
    <source>
        <dbReference type="PROSITE" id="PS50970"/>
    </source>
</evidence>
<dbReference type="OrthoDB" id="9803687at2"/>
<dbReference type="Proteomes" id="UP000198822">
    <property type="component" value="Chromosome I"/>
</dbReference>
<comment type="cofactor">
    <cofactor evidence="3">
        <name>Zn(2+)</name>
        <dbReference type="ChEBI" id="CHEBI:29105"/>
    </cofactor>
</comment>
<dbReference type="PANTHER" id="PTHR11103">
    <property type="entry name" value="SLR1189 PROTEIN"/>
    <property type="match status" value="1"/>
</dbReference>
<evidence type="ECO:0000256" key="1">
    <source>
        <dbReference type="ARBA" id="ARBA00022603"/>
    </source>
</evidence>
<gene>
    <name evidence="5" type="ORF">SAMN04489720_0170</name>
</gene>
<dbReference type="PROSITE" id="PS50970">
    <property type="entry name" value="HCY"/>
    <property type="match status" value="1"/>
</dbReference>
<dbReference type="Gene3D" id="3.20.20.330">
    <property type="entry name" value="Homocysteine-binding-like domain"/>
    <property type="match status" value="1"/>
</dbReference>
<dbReference type="InterPro" id="IPR036589">
    <property type="entry name" value="HCY_dom_sf"/>
</dbReference>
<organism evidence="5 6">
    <name type="scientific">Agrococcus jejuensis</name>
    <dbReference type="NCBI Taxonomy" id="399736"/>
    <lineage>
        <taxon>Bacteria</taxon>
        <taxon>Bacillati</taxon>
        <taxon>Actinomycetota</taxon>
        <taxon>Actinomycetes</taxon>
        <taxon>Micrococcales</taxon>
        <taxon>Microbacteriaceae</taxon>
        <taxon>Agrococcus</taxon>
    </lineage>
</organism>
<keyword evidence="2 3" id="KW-0808">Transferase</keyword>
<dbReference type="GO" id="GO:0032259">
    <property type="term" value="P:methylation"/>
    <property type="evidence" value="ECO:0007669"/>
    <property type="project" value="UniProtKB-KW"/>
</dbReference>
<evidence type="ECO:0000313" key="6">
    <source>
        <dbReference type="Proteomes" id="UP000198822"/>
    </source>
</evidence>
<dbReference type="AlphaFoldDB" id="A0A1G7ZYM1"/>
<evidence type="ECO:0000256" key="2">
    <source>
        <dbReference type="ARBA" id="ARBA00022679"/>
    </source>
</evidence>
<feature type="domain" description="Hcy-binding" evidence="4">
    <location>
        <begin position="1"/>
        <end position="299"/>
    </location>
</feature>
<protein>
    <submittedName>
        <fullName evidence="5">Homocysteine S-methyltransferase</fullName>
    </submittedName>
</protein>
<dbReference type="GO" id="GO:0008168">
    <property type="term" value="F:methyltransferase activity"/>
    <property type="evidence" value="ECO:0007669"/>
    <property type="project" value="UniProtKB-UniRule"/>
</dbReference>
<proteinExistence type="predicted"/>
<dbReference type="RefSeq" id="WP_092501606.1">
    <property type="nucleotide sequence ID" value="NZ_LT629695.1"/>
</dbReference>